<dbReference type="Gene3D" id="1.10.10.10">
    <property type="entry name" value="Winged helix-like DNA-binding domain superfamily/Winged helix DNA-binding domain"/>
    <property type="match status" value="1"/>
</dbReference>
<keyword evidence="8" id="KW-0408">Iron</keyword>
<feature type="binding site" evidence="7">
    <location>
        <position position="99"/>
    </location>
    <ligand>
        <name>Zn(2+)</name>
        <dbReference type="ChEBI" id="CHEBI:29105"/>
    </ligand>
</feature>
<comment type="cofactor">
    <cofactor evidence="8">
        <name>Mn(2+)</name>
        <dbReference type="ChEBI" id="CHEBI:29035"/>
    </cofactor>
    <cofactor evidence="8">
        <name>Fe(2+)</name>
        <dbReference type="ChEBI" id="CHEBI:29033"/>
    </cofactor>
    <text evidence="8">Binds 1 Mn(2+) or Fe(2+) ion per subunit.</text>
</comment>
<dbReference type="GO" id="GO:1900376">
    <property type="term" value="P:regulation of secondary metabolite biosynthetic process"/>
    <property type="evidence" value="ECO:0007669"/>
    <property type="project" value="TreeGrafter"/>
</dbReference>
<protein>
    <submittedName>
        <fullName evidence="9">Ferric uptake regulator, Fur family</fullName>
    </submittedName>
</protein>
<dbReference type="Gene3D" id="3.30.1490.190">
    <property type="match status" value="1"/>
</dbReference>
<feature type="binding site" evidence="7">
    <location>
        <position position="139"/>
    </location>
    <ligand>
        <name>Zn(2+)</name>
        <dbReference type="ChEBI" id="CHEBI:29105"/>
    </ligand>
</feature>
<dbReference type="PANTHER" id="PTHR33202:SF7">
    <property type="entry name" value="FERRIC UPTAKE REGULATION PROTEIN"/>
    <property type="match status" value="1"/>
</dbReference>
<feature type="binding site" evidence="7">
    <location>
        <position position="102"/>
    </location>
    <ligand>
        <name>Zn(2+)</name>
        <dbReference type="ChEBI" id="CHEBI:29105"/>
    </ligand>
</feature>
<dbReference type="GO" id="GO:0003700">
    <property type="term" value="F:DNA-binding transcription factor activity"/>
    <property type="evidence" value="ECO:0007669"/>
    <property type="project" value="InterPro"/>
</dbReference>
<dbReference type="PANTHER" id="PTHR33202">
    <property type="entry name" value="ZINC UPTAKE REGULATION PROTEIN"/>
    <property type="match status" value="1"/>
</dbReference>
<dbReference type="AlphaFoldDB" id="E1JTF6"/>
<dbReference type="InterPro" id="IPR043135">
    <property type="entry name" value="Fur_C"/>
</dbReference>
<dbReference type="OrthoDB" id="8659436at2"/>
<evidence type="ECO:0000256" key="8">
    <source>
        <dbReference type="PIRSR" id="PIRSR602481-2"/>
    </source>
</evidence>
<dbReference type="Proteomes" id="UP000006250">
    <property type="component" value="Unassembled WGS sequence"/>
</dbReference>
<comment type="caution">
    <text evidence="9">The sequence shown here is derived from an EMBL/GenBank/DDBJ whole genome shotgun (WGS) entry which is preliminary data.</text>
</comment>
<dbReference type="InterPro" id="IPR002481">
    <property type="entry name" value="FUR"/>
</dbReference>
<keyword evidence="7" id="KW-0479">Metal-binding</keyword>
<proteinExistence type="inferred from homology"/>
<feature type="binding site" evidence="8">
    <location>
        <position position="114"/>
    </location>
    <ligand>
        <name>Fe cation</name>
        <dbReference type="ChEBI" id="CHEBI:24875"/>
    </ligand>
</feature>
<evidence type="ECO:0000256" key="4">
    <source>
        <dbReference type="ARBA" id="ARBA00023015"/>
    </source>
</evidence>
<evidence type="ECO:0000256" key="7">
    <source>
        <dbReference type="PIRSR" id="PIRSR602481-1"/>
    </source>
</evidence>
<evidence type="ECO:0000256" key="5">
    <source>
        <dbReference type="ARBA" id="ARBA00023125"/>
    </source>
</evidence>
<dbReference type="RefSeq" id="WP_005991510.1">
    <property type="nucleotide sequence ID" value="NZ_AECZ01000004.1"/>
</dbReference>
<keyword evidence="10" id="KW-1185">Reference proteome</keyword>
<comment type="cofactor">
    <cofactor evidence="7">
        <name>Zn(2+)</name>
        <dbReference type="ChEBI" id="CHEBI:29105"/>
    </cofactor>
    <text evidence="7">Binds 1 zinc ion per subunit.</text>
</comment>
<dbReference type="eggNOG" id="COG0735">
    <property type="taxonomic scope" value="Bacteria"/>
</dbReference>
<reference evidence="9 10" key="1">
    <citation type="submission" date="2010-08" db="EMBL/GenBank/DDBJ databases">
        <title>The draft genome of Desulfovibrio fructosovorans JJ.</title>
        <authorList>
            <consortium name="US DOE Joint Genome Institute (JGI-PGF)"/>
            <person name="Lucas S."/>
            <person name="Copeland A."/>
            <person name="Lapidus A."/>
            <person name="Cheng J.-F."/>
            <person name="Bruce D."/>
            <person name="Goodwin L."/>
            <person name="Pitluck S."/>
            <person name="Land M.L."/>
            <person name="Hauser L."/>
            <person name="Chang Y.-J."/>
            <person name="Jeffries C."/>
            <person name="Wall J.D."/>
            <person name="Stahl D.A."/>
            <person name="Arkin A.P."/>
            <person name="Dehal P."/>
            <person name="Stolyar S.M."/>
            <person name="Hazen T.C."/>
            <person name="Woyke T.J."/>
        </authorList>
    </citation>
    <scope>NUCLEOTIDE SEQUENCE [LARGE SCALE GENOMIC DNA]</scope>
    <source>
        <strain evidence="9 10">JJ</strain>
    </source>
</reference>
<evidence type="ECO:0000256" key="3">
    <source>
        <dbReference type="ARBA" id="ARBA00022833"/>
    </source>
</evidence>
<evidence type="ECO:0000313" key="9">
    <source>
        <dbReference type="EMBL" id="EFL52416.1"/>
    </source>
</evidence>
<dbReference type="GO" id="GO:0045892">
    <property type="term" value="P:negative regulation of DNA-templated transcription"/>
    <property type="evidence" value="ECO:0007669"/>
    <property type="project" value="TreeGrafter"/>
</dbReference>
<dbReference type="Pfam" id="PF01475">
    <property type="entry name" value="FUR"/>
    <property type="match status" value="1"/>
</dbReference>
<keyword evidence="6" id="KW-0804">Transcription</keyword>
<dbReference type="SUPFAM" id="SSF46785">
    <property type="entry name" value="Winged helix' DNA-binding domain"/>
    <property type="match status" value="1"/>
</dbReference>
<dbReference type="InterPro" id="IPR036388">
    <property type="entry name" value="WH-like_DNA-bd_sf"/>
</dbReference>
<accession>E1JTF6</accession>
<sequence>MTVDNTRLDAMVERLRCQGHRISPQRLEILRELAGSPDHPSAEALHRRLLARFPAMSLATVYKTIAALKQCGEILELQFSDRDNRYDAIRPTPHPHCICLECGAVTDPPAPDMERFVASLVASSGYAISSHRLDFFGLCPRCRKKRGI</sequence>
<keyword evidence="5" id="KW-0238">DNA-binding</keyword>
<feature type="binding site" evidence="8">
    <location>
        <position position="131"/>
    </location>
    <ligand>
        <name>Fe cation</name>
        <dbReference type="ChEBI" id="CHEBI:24875"/>
    </ligand>
</feature>
<keyword evidence="4" id="KW-0805">Transcription regulation</keyword>
<evidence type="ECO:0000256" key="6">
    <source>
        <dbReference type="ARBA" id="ARBA00023163"/>
    </source>
</evidence>
<dbReference type="InterPro" id="IPR036390">
    <property type="entry name" value="WH_DNA-bd_sf"/>
</dbReference>
<keyword evidence="3 7" id="KW-0862">Zinc</keyword>
<dbReference type="EMBL" id="AECZ01000004">
    <property type="protein sequence ID" value="EFL52416.1"/>
    <property type="molecule type" value="Genomic_DNA"/>
</dbReference>
<dbReference type="GO" id="GO:0000976">
    <property type="term" value="F:transcription cis-regulatory region binding"/>
    <property type="evidence" value="ECO:0007669"/>
    <property type="project" value="TreeGrafter"/>
</dbReference>
<name>E1JTF6_SOLFR</name>
<feature type="binding site" evidence="7">
    <location>
        <position position="142"/>
    </location>
    <ligand>
        <name>Zn(2+)</name>
        <dbReference type="ChEBI" id="CHEBI:29105"/>
    </ligand>
</feature>
<dbReference type="GO" id="GO:0008270">
    <property type="term" value="F:zinc ion binding"/>
    <property type="evidence" value="ECO:0007669"/>
    <property type="project" value="TreeGrafter"/>
</dbReference>
<evidence type="ECO:0000256" key="1">
    <source>
        <dbReference type="ARBA" id="ARBA00007957"/>
    </source>
</evidence>
<comment type="similarity">
    <text evidence="1">Belongs to the Fur family.</text>
</comment>
<keyword evidence="2" id="KW-0678">Repressor</keyword>
<gene>
    <name evidence="9" type="ORF">DesfrDRAFT_0905</name>
</gene>
<evidence type="ECO:0000313" key="10">
    <source>
        <dbReference type="Proteomes" id="UP000006250"/>
    </source>
</evidence>
<organism evidence="9 10">
    <name type="scientific">Solidesulfovibrio fructosivorans JJ]</name>
    <dbReference type="NCBI Taxonomy" id="596151"/>
    <lineage>
        <taxon>Bacteria</taxon>
        <taxon>Pseudomonadati</taxon>
        <taxon>Thermodesulfobacteriota</taxon>
        <taxon>Desulfovibrionia</taxon>
        <taxon>Desulfovibrionales</taxon>
        <taxon>Desulfovibrionaceae</taxon>
        <taxon>Solidesulfovibrio</taxon>
    </lineage>
</organism>
<evidence type="ECO:0000256" key="2">
    <source>
        <dbReference type="ARBA" id="ARBA00022491"/>
    </source>
</evidence>
<dbReference type="STRING" id="596151.DesfrDRAFT_0905"/>
<dbReference type="CDD" id="cd07153">
    <property type="entry name" value="Fur_like"/>
    <property type="match status" value="1"/>
</dbReference>